<dbReference type="HOGENOM" id="CLU_3328753_0_0_7"/>
<sequence>MNVSIFLQNKQKSLKFYQKLFFIPSLSRETAPFLKQGA</sequence>
<organism evidence="1 2">
    <name type="scientific">Helicobacter pylori SouthAfrica20</name>
    <dbReference type="NCBI Taxonomy" id="1352356"/>
    <lineage>
        <taxon>Bacteria</taxon>
        <taxon>Pseudomonadati</taxon>
        <taxon>Campylobacterota</taxon>
        <taxon>Epsilonproteobacteria</taxon>
        <taxon>Campylobacterales</taxon>
        <taxon>Helicobacteraceae</taxon>
        <taxon>Helicobacter</taxon>
    </lineage>
</organism>
<name>T1U9I0_HELPX</name>
<dbReference type="AlphaFoldDB" id="T1U9I0"/>
<gene>
    <name evidence="1" type="ORF">HPSA20_0351</name>
</gene>
<proteinExistence type="predicted"/>
<dbReference type="Proteomes" id="UP000015920">
    <property type="component" value="Chromosome"/>
</dbReference>
<evidence type="ECO:0000313" key="1">
    <source>
        <dbReference type="EMBL" id="AGT73592.1"/>
    </source>
</evidence>
<accession>T1U9I0</accession>
<dbReference type="EMBL" id="CP006691">
    <property type="protein sequence ID" value="AGT73592.1"/>
    <property type="molecule type" value="Genomic_DNA"/>
</dbReference>
<evidence type="ECO:0000313" key="2">
    <source>
        <dbReference type="Proteomes" id="UP000015920"/>
    </source>
</evidence>
<dbReference type="PATRIC" id="fig|1352356.3.peg.341"/>
<dbReference type="KEGG" id="hpys:HPSA20_0351"/>
<reference evidence="1 2" key="1">
    <citation type="journal article" date="2013" name="Genome Announc.">
        <title>Genome Sequences of Three hpAfrica2 Strains of Helicobacter pylori.</title>
        <authorList>
            <person name="Duncan S.S."/>
            <person name="Bertoli M.T."/>
            <person name="Kersulyte D."/>
            <person name="Valk P.L."/>
            <person name="Tamma S."/>
            <person name="Segal I."/>
            <person name="McClain M.S."/>
            <person name="Cover T.L."/>
            <person name="Berg D.E."/>
        </authorList>
    </citation>
    <scope>NUCLEOTIDE SEQUENCE [LARGE SCALE GENOMIC DNA]</scope>
    <source>
        <strain evidence="1">SouthAfrica20</strain>
    </source>
</reference>
<protein>
    <submittedName>
        <fullName evidence="1">Uncharacterized protein</fullName>
    </submittedName>
</protein>